<name>A0A168L147_ABSGL</name>
<evidence type="ECO:0000256" key="9">
    <source>
        <dbReference type="PROSITE-ProRule" id="PRU00169"/>
    </source>
</evidence>
<sequence length="1933" mass="215522">MILSVKSLPHETSPALLPQCNHDLLNFSKLTFSMITHDINYNKYYGNPGSGAMDAAALLDVNINWNHRSVSQSQMVNDIHEAVDSGVDGIITTIPDDKVYGAVKYAKSKGVPVVVYNTGEQYSLPLGLTRVLQSDHKVGLMVAQQLQNDGFTNPLVISHEENLVGETDTRFDAMVTALPSNNSSNVKLLRPTNSSVATVDWVYKHFMSGLFDSIVSLGGVLSADLAINTALAIHSHQPTRLFDTVLIDFGGQNMTKLFNQRPHSTFAINQLPYYQAALPVFYTYLEAVTGHSIFGNQTIPTGPYLVTNLTVSQFMGYVEDRPFTDKSQISTLGALIPNAQGDTYGRNVLAGMYQLSSKLGWNLVDAIQSDYVGYHISALSALDNLKRQNDTAIVITGNDNGILGQSVSPSALKNTSLAVLGLDYGQQNASYPASTVKVRVDFESLSRRAAQNAIDDGVKSPVCFSERRYKMDDYFCSMVYHQYKALATFPSLTEQEMVHLINIDSQGSVGKQVASVLDDLQRRNRSVDAIFTFSEYIFDSINMRFLQNYTPSRVALYSAADRFDQQQALADLRLNTSWSLNTFAVGFLSVLDLLISETLPELPWNDIQVQPYRMEHICPPGTSYLALARSSYCFDNAGFARSSVQCIPCPFNHYSASADQIECLPCENGTIANPNSTWCMSCYDPTVSDTEICATYIEDERHRKTRKILSIVLPIVVVIPLTLAGWLLFYCCRRYRQQNHGLDPGDETSWLLSYNSLTRPSLRRSLDNNSQIDDTQLLLSTTDDPSVGKSPTSTPLLPPSPSINDNSTIFNRDSINDKDLYGNDARMHSPTSIHQHYKEKLEDQGDKSRQVDTTDAHWAMGSAMYIKSSTKDNQSRDQDGSMLIPTRTYSLKNSIGRHRNLLVYVKQIGFSSLRLDDDMKKEIGILKQQRHHNLVEFIGVCIEPHGTYIVEEYCRKGPLDKILENPDIDLTWIFRYSLINDLLKGVHFIHQSKIETHGLLTSACCVITGRWELKIANFGVQKIRQAQLDPTVLSFIDKQYPGIPSIVVPNQEILLWLAPESIGDLSSYLKVTFPSRKADIYSAGVIINEIMSREEPYSELIKVGNGPNEIFRQITEHHITPRLPENDDDDHYHQINRLIYQCWACDPGDRPQASDLIKQMKMIDPSMAGSENVVDNLASLLEKYANDMENLVYNRTANLQERTLELEEERGRTQILLKDLKKSKEAAETAAAAKQNFLANMSHEIRTPMNAVIGMSRILMESDLPPELYDCAETIESSGNHLIAIIDDILDYSKIESGKLSLEQNAVDLTFVMESAVKLVAPNYMQKDVALWIEIDPKVPVKVMGDLIRLRQIILNFLSNAFKFTDSGGIVYLHVQIGDYNMSAPDLLNGKDDNDTPNGKNNDGPATPYHTNDASVPIQVSVSDSGIGIPEDKIGTLFQSFSQVDTSITRNFGGTGLGLCISRQLCRLMHGDIWLTSKYGEGTTFTFQVILQKQPNSCTYGEQHKLAELSKVCRKTMVITEKPHNQKAWRCILGNAGFKFIQVLAFMDADQHFAHSSDEADLSLMIVDVDFIDLDLLGLGVSSSDDAVAYLRKQHPRLINIPTLSVNDIRYKRPHQNSTSSENSLLVTHNELLSEPTDHPTTVNALLGHLCKTPATIVKPFKNSALFSTLHKMTDTRDASTDNETLNVPSITTSGSDHHQRYFFTKDDYSNRRFSTNSTDGMERKYSTASSSISQTTTLAPSRSSSFSSSPSSPIKSDFSKIRQNSTDESLANVNALLVDDNPVNRKVLSRMLERAGLACKTANNGQEACDEIRNARDELGKPYDLVFMDIWMPKMNGLEACNIIRRELSDSNVKPYIIAMTACVMSGDRDKCFEAGMNDYVSKPVRKEELEAAIHTYTETVAMLIPQQYSRDLPTIEETATMDDHPSATSGG</sequence>
<dbReference type="PROSITE" id="PS50110">
    <property type="entry name" value="RESPONSE_REGULATORY"/>
    <property type="match status" value="1"/>
</dbReference>
<evidence type="ECO:0000256" key="4">
    <source>
        <dbReference type="ARBA" id="ARBA00022679"/>
    </source>
</evidence>
<dbReference type="PANTHER" id="PTHR45339:SF1">
    <property type="entry name" value="HYBRID SIGNAL TRANSDUCTION HISTIDINE KINASE J"/>
    <property type="match status" value="1"/>
</dbReference>
<dbReference type="InterPro" id="IPR009030">
    <property type="entry name" value="Growth_fac_rcpt_cys_sf"/>
</dbReference>
<dbReference type="STRING" id="4829.A0A168L147"/>
<dbReference type="InterPro" id="IPR011006">
    <property type="entry name" value="CheY-like_superfamily"/>
</dbReference>
<dbReference type="Gene3D" id="3.40.50.2300">
    <property type="match status" value="3"/>
</dbReference>
<dbReference type="SMART" id="SM01411">
    <property type="entry name" value="Ephrin_rec_like"/>
    <property type="match status" value="1"/>
</dbReference>
<dbReference type="InParanoid" id="A0A168L147"/>
<dbReference type="InterPro" id="IPR001245">
    <property type="entry name" value="Ser-Thr/Tyr_kinase_cat_dom"/>
</dbReference>
<feature type="domain" description="Protein kinase" evidence="11">
    <location>
        <begin position="849"/>
        <end position="1167"/>
    </location>
</feature>
<dbReference type="SUPFAM" id="SSF47384">
    <property type="entry name" value="Homodimeric domain of signal transducing histidine kinase"/>
    <property type="match status" value="1"/>
</dbReference>
<dbReference type="Proteomes" id="UP000078561">
    <property type="component" value="Unassembled WGS sequence"/>
</dbReference>
<keyword evidence="3 9" id="KW-0597">Phosphoprotein</keyword>
<proteinExistence type="predicted"/>
<comment type="catalytic activity">
    <reaction evidence="1">
        <text>ATP + protein L-histidine = ADP + protein N-phospho-L-histidine.</text>
        <dbReference type="EC" id="2.7.13.3"/>
    </reaction>
</comment>
<feature type="domain" description="Response regulatory" evidence="13">
    <location>
        <begin position="1775"/>
        <end position="1899"/>
    </location>
</feature>
<dbReference type="SMART" id="SM00387">
    <property type="entry name" value="HATPase_c"/>
    <property type="match status" value="1"/>
</dbReference>
<evidence type="ECO:0000256" key="3">
    <source>
        <dbReference type="ARBA" id="ARBA00022553"/>
    </source>
</evidence>
<dbReference type="Gene3D" id="1.10.287.130">
    <property type="match status" value="1"/>
</dbReference>
<evidence type="ECO:0000313" key="14">
    <source>
        <dbReference type="EMBL" id="SAL95837.1"/>
    </source>
</evidence>
<dbReference type="SUPFAM" id="SSF57184">
    <property type="entry name" value="Growth factor receptor domain"/>
    <property type="match status" value="1"/>
</dbReference>
<dbReference type="InterPro" id="IPR025997">
    <property type="entry name" value="SBP_2_dom"/>
</dbReference>
<dbReference type="Gene3D" id="1.10.510.10">
    <property type="entry name" value="Transferase(Phosphotransferase) domain 1"/>
    <property type="match status" value="1"/>
</dbReference>
<dbReference type="Pfam" id="PF00512">
    <property type="entry name" value="HisKA"/>
    <property type="match status" value="1"/>
</dbReference>
<keyword evidence="4" id="KW-0808">Transferase</keyword>
<dbReference type="CDD" id="cd16922">
    <property type="entry name" value="HATPase_EvgS-ArcB-TorS-like"/>
    <property type="match status" value="1"/>
</dbReference>
<dbReference type="OrthoDB" id="60033at2759"/>
<dbReference type="InterPro" id="IPR003594">
    <property type="entry name" value="HATPase_dom"/>
</dbReference>
<dbReference type="PANTHER" id="PTHR45339">
    <property type="entry name" value="HYBRID SIGNAL TRANSDUCTION HISTIDINE KINASE J"/>
    <property type="match status" value="1"/>
</dbReference>
<dbReference type="GO" id="GO:0000155">
    <property type="term" value="F:phosphorelay sensor kinase activity"/>
    <property type="evidence" value="ECO:0007669"/>
    <property type="project" value="InterPro"/>
</dbReference>
<dbReference type="EMBL" id="LT550481">
    <property type="protein sequence ID" value="SAL95837.1"/>
    <property type="molecule type" value="Genomic_DNA"/>
</dbReference>
<dbReference type="PROSITE" id="PS50109">
    <property type="entry name" value="HIS_KIN"/>
    <property type="match status" value="1"/>
</dbReference>
<dbReference type="SUPFAM" id="SSF56112">
    <property type="entry name" value="Protein kinase-like (PK-like)"/>
    <property type="match status" value="1"/>
</dbReference>
<dbReference type="Pfam" id="PF02518">
    <property type="entry name" value="HATPase_c"/>
    <property type="match status" value="1"/>
</dbReference>
<keyword evidence="7" id="KW-0067">ATP-binding</keyword>
<evidence type="ECO:0000256" key="5">
    <source>
        <dbReference type="ARBA" id="ARBA00022741"/>
    </source>
</evidence>
<dbReference type="InterPro" id="IPR005467">
    <property type="entry name" value="His_kinase_dom"/>
</dbReference>
<dbReference type="SUPFAM" id="SSF53822">
    <property type="entry name" value="Periplasmic binding protein-like I"/>
    <property type="match status" value="1"/>
</dbReference>
<dbReference type="InterPro" id="IPR004358">
    <property type="entry name" value="Sig_transdc_His_kin-like_C"/>
</dbReference>
<protein>
    <recommendedName>
        <fullName evidence="2">histidine kinase</fullName>
        <ecNumber evidence="2">2.7.13.3</ecNumber>
    </recommendedName>
</protein>
<dbReference type="GO" id="GO:0005524">
    <property type="term" value="F:ATP binding"/>
    <property type="evidence" value="ECO:0007669"/>
    <property type="project" value="UniProtKB-KW"/>
</dbReference>
<evidence type="ECO:0000256" key="1">
    <source>
        <dbReference type="ARBA" id="ARBA00000085"/>
    </source>
</evidence>
<dbReference type="InterPro" id="IPR011009">
    <property type="entry name" value="Kinase-like_dom_sf"/>
</dbReference>
<evidence type="ECO:0000259" key="13">
    <source>
        <dbReference type="PROSITE" id="PS50110"/>
    </source>
</evidence>
<dbReference type="InterPro" id="IPR028082">
    <property type="entry name" value="Peripla_BP_I"/>
</dbReference>
<evidence type="ECO:0000256" key="8">
    <source>
        <dbReference type="ARBA" id="ARBA00023012"/>
    </source>
</evidence>
<feature type="compositionally biased region" description="Low complexity" evidence="10">
    <location>
        <begin position="778"/>
        <end position="795"/>
    </location>
</feature>
<evidence type="ECO:0000256" key="7">
    <source>
        <dbReference type="ARBA" id="ARBA00022840"/>
    </source>
</evidence>
<dbReference type="Pfam" id="PF07714">
    <property type="entry name" value="PK_Tyr_Ser-Thr"/>
    <property type="match status" value="1"/>
</dbReference>
<feature type="region of interest" description="Disordered" evidence="10">
    <location>
        <begin position="1386"/>
        <end position="1413"/>
    </location>
</feature>
<feature type="modified residue" description="4-aspartylphosphate" evidence="9">
    <location>
        <position position="1830"/>
    </location>
</feature>
<dbReference type="Pfam" id="PF00072">
    <property type="entry name" value="Response_reg"/>
    <property type="match status" value="1"/>
</dbReference>
<dbReference type="InterPro" id="IPR003661">
    <property type="entry name" value="HisK_dim/P_dom"/>
</dbReference>
<evidence type="ECO:0000259" key="11">
    <source>
        <dbReference type="PROSITE" id="PS50011"/>
    </source>
</evidence>
<dbReference type="Gene3D" id="2.10.50.10">
    <property type="entry name" value="Tumor Necrosis Factor Receptor, subunit A, domain 2"/>
    <property type="match status" value="1"/>
</dbReference>
<dbReference type="CDD" id="cd00082">
    <property type="entry name" value="HisKA"/>
    <property type="match status" value="1"/>
</dbReference>
<dbReference type="FunFam" id="1.10.287.130:FF:000002">
    <property type="entry name" value="Two-component osmosensing histidine kinase"/>
    <property type="match status" value="1"/>
</dbReference>
<reference evidence="14" key="1">
    <citation type="submission" date="2016-04" db="EMBL/GenBank/DDBJ databases">
        <authorList>
            <person name="Evans L.H."/>
            <person name="Alamgir A."/>
            <person name="Owens N."/>
            <person name="Weber N.D."/>
            <person name="Virtaneva K."/>
            <person name="Barbian K."/>
            <person name="Babar A."/>
            <person name="Rosenke K."/>
        </authorList>
    </citation>
    <scope>NUCLEOTIDE SEQUENCE [LARGE SCALE GENOMIC DNA]</scope>
    <source>
        <strain evidence="14">CBS 101.48</strain>
    </source>
</reference>
<dbReference type="Pfam" id="PF13407">
    <property type="entry name" value="Peripla_BP_4"/>
    <property type="match status" value="1"/>
</dbReference>
<evidence type="ECO:0000256" key="2">
    <source>
        <dbReference type="ARBA" id="ARBA00012438"/>
    </source>
</evidence>
<dbReference type="SMART" id="SM00448">
    <property type="entry name" value="REC"/>
    <property type="match status" value="1"/>
</dbReference>
<feature type="region of interest" description="Disordered" evidence="10">
    <location>
        <begin position="1713"/>
        <end position="1761"/>
    </location>
</feature>
<dbReference type="InterPro" id="IPR036097">
    <property type="entry name" value="HisK_dim/P_sf"/>
</dbReference>
<dbReference type="CDD" id="cd17546">
    <property type="entry name" value="REC_hyHK_CKI1_RcsC-like"/>
    <property type="match status" value="1"/>
</dbReference>
<dbReference type="SUPFAM" id="SSF52172">
    <property type="entry name" value="CheY-like"/>
    <property type="match status" value="1"/>
</dbReference>
<evidence type="ECO:0000256" key="10">
    <source>
        <dbReference type="SAM" id="MobiDB-lite"/>
    </source>
</evidence>
<organism evidence="14">
    <name type="scientific">Absidia glauca</name>
    <name type="common">Pin mould</name>
    <dbReference type="NCBI Taxonomy" id="4829"/>
    <lineage>
        <taxon>Eukaryota</taxon>
        <taxon>Fungi</taxon>
        <taxon>Fungi incertae sedis</taxon>
        <taxon>Mucoromycota</taxon>
        <taxon>Mucoromycotina</taxon>
        <taxon>Mucoromycetes</taxon>
        <taxon>Mucorales</taxon>
        <taxon>Cunninghamellaceae</taxon>
        <taxon>Absidia</taxon>
    </lineage>
</organism>
<keyword evidence="8" id="KW-0902">Two-component regulatory system</keyword>
<dbReference type="PRINTS" id="PR00344">
    <property type="entry name" value="BCTRLSENSOR"/>
</dbReference>
<evidence type="ECO:0000256" key="6">
    <source>
        <dbReference type="ARBA" id="ARBA00022777"/>
    </source>
</evidence>
<dbReference type="InterPro" id="IPR001789">
    <property type="entry name" value="Sig_transdc_resp-reg_receiver"/>
</dbReference>
<evidence type="ECO:0000313" key="15">
    <source>
        <dbReference type="Proteomes" id="UP000078561"/>
    </source>
</evidence>
<dbReference type="InterPro" id="IPR036890">
    <property type="entry name" value="HATPase_C_sf"/>
</dbReference>
<feature type="domain" description="Histidine kinase" evidence="12">
    <location>
        <begin position="1240"/>
        <end position="1493"/>
    </location>
</feature>
<feature type="compositionally biased region" description="Low complexity" evidence="10">
    <location>
        <begin position="1727"/>
        <end position="1757"/>
    </location>
</feature>
<keyword evidence="6" id="KW-0418">Kinase</keyword>
<dbReference type="SUPFAM" id="SSF55874">
    <property type="entry name" value="ATPase domain of HSP90 chaperone/DNA topoisomerase II/histidine kinase"/>
    <property type="match status" value="1"/>
</dbReference>
<accession>A0A168L147</accession>
<dbReference type="SMART" id="SM00388">
    <property type="entry name" value="HisKA"/>
    <property type="match status" value="1"/>
</dbReference>
<dbReference type="Gene3D" id="3.30.565.10">
    <property type="entry name" value="Histidine kinase-like ATPase, C-terminal domain"/>
    <property type="match status" value="1"/>
</dbReference>
<dbReference type="PROSITE" id="PS50011">
    <property type="entry name" value="PROTEIN_KINASE_DOM"/>
    <property type="match status" value="1"/>
</dbReference>
<keyword evidence="15" id="KW-1185">Reference proteome</keyword>
<gene>
    <name evidence="14" type="primary">ABSGL_01178.1 scaffold 1223</name>
</gene>
<dbReference type="InterPro" id="IPR000719">
    <property type="entry name" value="Prot_kinase_dom"/>
</dbReference>
<evidence type="ECO:0000259" key="12">
    <source>
        <dbReference type="PROSITE" id="PS50109"/>
    </source>
</evidence>
<dbReference type="EC" id="2.7.13.3" evidence="2"/>
<keyword evidence="5" id="KW-0547">Nucleotide-binding</keyword>
<feature type="region of interest" description="Disordered" evidence="10">
    <location>
        <begin position="778"/>
        <end position="809"/>
    </location>
</feature>